<gene>
    <name evidence="2" type="ORF">RM445_05455</name>
</gene>
<dbReference type="EC" id="2.1.-.-" evidence="2"/>
<sequence length="378" mass="39701">MTAASVWCGPAGVPLHADTRSTLHDGERRWPVVAGIPWLREGRDDVRERAVAALDAGDADGAAVVLLADADDWWDTPPPPDAQLRGALAAATLRDAVDLLGFGRVGTYFVHRWSDPSWLAALALTAAHPPAGRPVVDLACGAGHLLRHLALHGHGANPGDLTGVDVVFAKLWLARRFVLPTAVPVALVCADLTAPWPLPPPTGPRHVACHDALYFLDGKEAFVAAARRHAGDGGAVLLGHCHNALHPAGRAGRPLDPDGWLALLPGAAAYAEEELTAAAATGRLPDPADDAALAATEAVNLALDEAGGPPEPALLAPGPGAALSRNPLYADGARRWPGDRWAAEYGLRAETYLPERWTDLPPGDAVHRRLVLDLPEAW</sequence>
<dbReference type="GO" id="GO:0008168">
    <property type="term" value="F:methyltransferase activity"/>
    <property type="evidence" value="ECO:0007669"/>
    <property type="project" value="UniProtKB-KW"/>
</dbReference>
<dbReference type="Gene3D" id="3.40.50.150">
    <property type="entry name" value="Vaccinia Virus protein VP39"/>
    <property type="match status" value="1"/>
</dbReference>
<dbReference type="Pfam" id="PF13649">
    <property type="entry name" value="Methyltransf_25"/>
    <property type="match status" value="1"/>
</dbReference>
<dbReference type="Proteomes" id="UP001183202">
    <property type="component" value="Unassembled WGS sequence"/>
</dbReference>
<evidence type="ECO:0000313" key="2">
    <source>
        <dbReference type="EMBL" id="MDT0348969.1"/>
    </source>
</evidence>
<evidence type="ECO:0000313" key="3">
    <source>
        <dbReference type="Proteomes" id="UP001183202"/>
    </source>
</evidence>
<comment type="caution">
    <text evidence="2">The sequence shown here is derived from an EMBL/GenBank/DDBJ whole genome shotgun (WGS) entry which is preliminary data.</text>
</comment>
<reference evidence="3" key="1">
    <citation type="submission" date="2023-07" db="EMBL/GenBank/DDBJ databases">
        <title>30 novel species of actinomycetes from the DSMZ collection.</title>
        <authorList>
            <person name="Nouioui I."/>
        </authorList>
    </citation>
    <scope>NUCLEOTIDE SEQUENCE [LARGE SCALE GENOMIC DNA]</scope>
    <source>
        <strain evidence="3">DSM 45834</strain>
    </source>
</reference>
<dbReference type="SUPFAM" id="SSF53335">
    <property type="entry name" value="S-adenosyl-L-methionine-dependent methyltransferases"/>
    <property type="match status" value="1"/>
</dbReference>
<dbReference type="EMBL" id="JAVREJ010000003">
    <property type="protein sequence ID" value="MDT0348969.1"/>
    <property type="molecule type" value="Genomic_DNA"/>
</dbReference>
<keyword evidence="2" id="KW-0489">Methyltransferase</keyword>
<proteinExistence type="predicted"/>
<feature type="domain" description="Methyltransferase" evidence="1">
    <location>
        <begin position="135"/>
        <end position="234"/>
    </location>
</feature>
<dbReference type="InterPro" id="IPR029063">
    <property type="entry name" value="SAM-dependent_MTases_sf"/>
</dbReference>
<name>A0ABU2N8J6_9PSEU</name>
<evidence type="ECO:0000259" key="1">
    <source>
        <dbReference type="Pfam" id="PF13649"/>
    </source>
</evidence>
<protein>
    <submittedName>
        <fullName evidence="2">Class I SAM-dependent methyltransferase</fullName>
        <ecNumber evidence="2">2.1.-.-</ecNumber>
    </submittedName>
</protein>
<keyword evidence="2" id="KW-0808">Transferase</keyword>
<organism evidence="2 3">
    <name type="scientific">Pseudonocardia charpentierae</name>
    <dbReference type="NCBI Taxonomy" id="3075545"/>
    <lineage>
        <taxon>Bacteria</taxon>
        <taxon>Bacillati</taxon>
        <taxon>Actinomycetota</taxon>
        <taxon>Actinomycetes</taxon>
        <taxon>Pseudonocardiales</taxon>
        <taxon>Pseudonocardiaceae</taxon>
        <taxon>Pseudonocardia</taxon>
    </lineage>
</organism>
<accession>A0ABU2N8J6</accession>
<keyword evidence="3" id="KW-1185">Reference proteome</keyword>
<dbReference type="InterPro" id="IPR041698">
    <property type="entry name" value="Methyltransf_25"/>
</dbReference>
<dbReference type="RefSeq" id="WP_311554935.1">
    <property type="nucleotide sequence ID" value="NZ_JAVREJ010000003.1"/>
</dbReference>
<dbReference type="GO" id="GO:0032259">
    <property type="term" value="P:methylation"/>
    <property type="evidence" value="ECO:0007669"/>
    <property type="project" value="UniProtKB-KW"/>
</dbReference>